<feature type="transmembrane region" description="Helical" evidence="6">
    <location>
        <begin position="7"/>
        <end position="27"/>
    </location>
</feature>
<organism evidence="9 10">
    <name type="scientific">Cytospora schulzeri</name>
    <dbReference type="NCBI Taxonomy" id="448051"/>
    <lineage>
        <taxon>Eukaryota</taxon>
        <taxon>Fungi</taxon>
        <taxon>Dikarya</taxon>
        <taxon>Ascomycota</taxon>
        <taxon>Pezizomycotina</taxon>
        <taxon>Sordariomycetes</taxon>
        <taxon>Sordariomycetidae</taxon>
        <taxon>Diaporthales</taxon>
        <taxon>Cytosporaceae</taxon>
        <taxon>Cytospora</taxon>
    </lineage>
</organism>
<dbReference type="PANTHER" id="PTHR43476">
    <property type="entry name" value="3-(3-HYDROXY-PHENYL)PROPIONATE/3-HYDROXYCINNAMIC ACID HYDROXYLASE"/>
    <property type="match status" value="1"/>
</dbReference>
<keyword evidence="6" id="KW-0812">Transmembrane</keyword>
<evidence type="ECO:0000256" key="1">
    <source>
        <dbReference type="ARBA" id="ARBA00007801"/>
    </source>
</evidence>
<feature type="domain" description="FAD-binding" evidence="7">
    <location>
        <begin position="8"/>
        <end position="218"/>
    </location>
</feature>
<dbReference type="GO" id="GO:0016491">
    <property type="term" value="F:oxidoreductase activity"/>
    <property type="evidence" value="ECO:0007669"/>
    <property type="project" value="UniProtKB-KW"/>
</dbReference>
<keyword evidence="6" id="KW-0472">Membrane</keyword>
<dbReference type="SUPFAM" id="SSF52833">
    <property type="entry name" value="Thioredoxin-like"/>
    <property type="match status" value="1"/>
</dbReference>
<dbReference type="Pfam" id="PF06110">
    <property type="entry name" value="TXD17-like_Trx"/>
    <property type="match status" value="1"/>
</dbReference>
<name>A0A423WU26_9PEZI</name>
<dbReference type="STRING" id="356882.A0A423WU26"/>
<feature type="domain" description="Thioredoxin" evidence="8">
    <location>
        <begin position="357"/>
        <end position="459"/>
    </location>
</feature>
<evidence type="ECO:0000313" key="10">
    <source>
        <dbReference type="Proteomes" id="UP000283895"/>
    </source>
</evidence>
<comment type="caution">
    <text evidence="9">The sequence shown here is derived from an EMBL/GenBank/DDBJ whole genome shotgun (WGS) entry which is preliminary data.</text>
</comment>
<dbReference type="Gene3D" id="3.30.70.2450">
    <property type="match status" value="1"/>
</dbReference>
<evidence type="ECO:0008006" key="11">
    <source>
        <dbReference type="Google" id="ProtNLM"/>
    </source>
</evidence>
<proteinExistence type="inferred from homology"/>
<evidence type="ECO:0000256" key="4">
    <source>
        <dbReference type="ARBA" id="ARBA00023002"/>
    </source>
</evidence>
<keyword evidence="3" id="KW-0274">FAD</keyword>
<evidence type="ECO:0000256" key="6">
    <source>
        <dbReference type="SAM" id="Phobius"/>
    </source>
</evidence>
<evidence type="ECO:0000313" key="9">
    <source>
        <dbReference type="EMBL" id="ROW06861.1"/>
    </source>
</evidence>
<evidence type="ECO:0000256" key="5">
    <source>
        <dbReference type="ARBA" id="ARBA00023027"/>
    </source>
</evidence>
<reference evidence="9 10" key="1">
    <citation type="submission" date="2015-09" db="EMBL/GenBank/DDBJ databases">
        <title>Host preference determinants of Valsa canker pathogens revealed by comparative genomics.</title>
        <authorList>
            <person name="Yin Z."/>
            <person name="Huang L."/>
        </authorList>
    </citation>
    <scope>NUCLEOTIDE SEQUENCE [LARGE SCALE GENOMIC DNA]</scope>
    <source>
        <strain evidence="9 10">03-1</strain>
    </source>
</reference>
<dbReference type="Pfam" id="PF01494">
    <property type="entry name" value="FAD_binding_3"/>
    <property type="match status" value="1"/>
</dbReference>
<dbReference type="Gene3D" id="3.50.50.60">
    <property type="entry name" value="FAD/NAD(P)-binding domain"/>
    <property type="match status" value="2"/>
</dbReference>
<dbReference type="PANTHER" id="PTHR43476:SF4">
    <property type="entry name" value="BLR0106 PROTEIN"/>
    <property type="match status" value="1"/>
</dbReference>
<dbReference type="InterPro" id="IPR036188">
    <property type="entry name" value="FAD/NAD-bd_sf"/>
</dbReference>
<dbReference type="GO" id="GO:0071949">
    <property type="term" value="F:FAD binding"/>
    <property type="evidence" value="ECO:0007669"/>
    <property type="project" value="InterPro"/>
</dbReference>
<dbReference type="OrthoDB" id="10016252at2759"/>
<dbReference type="AlphaFoldDB" id="A0A423WU26"/>
<evidence type="ECO:0000256" key="2">
    <source>
        <dbReference type="ARBA" id="ARBA00022630"/>
    </source>
</evidence>
<protein>
    <recommendedName>
        <fullName evidence="11">FAD-binding domain-containing protein</fullName>
    </recommendedName>
</protein>
<keyword evidence="2" id="KW-0285">Flavoprotein</keyword>
<dbReference type="EMBL" id="LKEA01000009">
    <property type="protein sequence ID" value="ROW06861.1"/>
    <property type="molecule type" value="Genomic_DNA"/>
</dbReference>
<dbReference type="SUPFAM" id="SSF51905">
    <property type="entry name" value="FAD/NAD(P)-binding domain"/>
    <property type="match status" value="1"/>
</dbReference>
<keyword evidence="5" id="KW-0520">NAD</keyword>
<dbReference type="Proteomes" id="UP000283895">
    <property type="component" value="Unassembled WGS sequence"/>
</dbReference>
<dbReference type="InterPro" id="IPR050631">
    <property type="entry name" value="PheA/TfdB_FAD_monoxygenase"/>
</dbReference>
<evidence type="ECO:0000259" key="8">
    <source>
        <dbReference type="Pfam" id="PF06110"/>
    </source>
</evidence>
<dbReference type="Gene3D" id="3.40.30.10">
    <property type="entry name" value="Glutaredoxin"/>
    <property type="match status" value="1"/>
</dbReference>
<dbReference type="PRINTS" id="PR00420">
    <property type="entry name" value="RNGMNOXGNASE"/>
</dbReference>
<gene>
    <name evidence="9" type="ORF">VMCG_04058</name>
</gene>
<sequence>MRQTTETMQVIIVGAGPAGLMLALMLAKKGIPVTVLEKSTEIDRNPRASFYSSPAIHELRRAGLMEDIMKSAFVPDGASWRYLGGERSFEKICMIKSDNPPGAETIISLPLDELLPLMSENLSRCPDAKVLLDHEVLSIGQDEDRAWVHVKTAEGEKRFEADYIVGCDGANSKIRRELFGKNFPGFTWDKQIVATNVYWPKFKDYNWTASTFLIHPEHFPMIAQMTNDGLLRITYGEEGGLTREQMRERQPWKYKQFVPGAPEPDEYRITNFSPYKIHQRGGMGLTGGLVDAGNLFDCLYGIATGQADESILDKYSQIRIEKYKDIIDPISSSNIRRLWDPNPETVNADPFFQAVQRAEKDKEFAGQMKKFLMVSASIVNGQSWCGDCRRAEPLIAKKFPGVEPLRLTNHYAGDRETWRNPENVWRKFGVTALPTLFKVTPDGTWSKLVEGEVYDEEKLNKFVGSN</sequence>
<dbReference type="InterPro" id="IPR036249">
    <property type="entry name" value="Thioredoxin-like_sf"/>
</dbReference>
<evidence type="ECO:0000256" key="3">
    <source>
        <dbReference type="ARBA" id="ARBA00022827"/>
    </source>
</evidence>
<dbReference type="InterPro" id="IPR002938">
    <property type="entry name" value="FAD-bd"/>
</dbReference>
<comment type="similarity">
    <text evidence="1">Belongs to the PheA/TfdB FAD monooxygenase family.</text>
</comment>
<accession>A0A423WU26</accession>
<dbReference type="InterPro" id="IPR010357">
    <property type="entry name" value="TXNDC17_dom"/>
</dbReference>
<evidence type="ECO:0000259" key="7">
    <source>
        <dbReference type="Pfam" id="PF01494"/>
    </source>
</evidence>
<keyword evidence="4" id="KW-0560">Oxidoreductase</keyword>
<keyword evidence="6" id="KW-1133">Transmembrane helix</keyword>
<keyword evidence="10" id="KW-1185">Reference proteome</keyword>